<proteinExistence type="predicted"/>
<dbReference type="EMBL" id="MHMR01000017">
    <property type="protein sequence ID" value="OGZ30648.1"/>
    <property type="molecule type" value="Genomic_DNA"/>
</dbReference>
<dbReference type="InterPro" id="IPR013229">
    <property type="entry name" value="PEGA"/>
</dbReference>
<gene>
    <name evidence="2" type="ORF">A3J00_00565</name>
</gene>
<dbReference type="AlphaFoldDB" id="A0A1G2EZE3"/>
<dbReference type="STRING" id="1801725.A3J00_00565"/>
<reference evidence="2 3" key="1">
    <citation type="journal article" date="2016" name="Nat. Commun.">
        <title>Thousands of microbial genomes shed light on interconnected biogeochemical processes in an aquifer system.</title>
        <authorList>
            <person name="Anantharaman K."/>
            <person name="Brown C.T."/>
            <person name="Hug L.A."/>
            <person name="Sharon I."/>
            <person name="Castelle C.J."/>
            <person name="Probst A.J."/>
            <person name="Thomas B.C."/>
            <person name="Singh A."/>
            <person name="Wilkins M.J."/>
            <person name="Karaoz U."/>
            <person name="Brodie E.L."/>
            <person name="Williams K.H."/>
            <person name="Hubbard S.S."/>
            <person name="Banfield J.F."/>
        </authorList>
    </citation>
    <scope>NUCLEOTIDE SEQUENCE [LARGE SCALE GENOMIC DNA]</scope>
</reference>
<evidence type="ECO:0000259" key="1">
    <source>
        <dbReference type="Pfam" id="PF08308"/>
    </source>
</evidence>
<feature type="domain" description="PEGA" evidence="1">
    <location>
        <begin position="44"/>
        <end position="107"/>
    </location>
</feature>
<comment type="caution">
    <text evidence="2">The sequence shown here is derived from an EMBL/GenBank/DDBJ whole genome shotgun (WGS) entry which is preliminary data.</text>
</comment>
<dbReference type="Pfam" id="PF08308">
    <property type="entry name" value="PEGA"/>
    <property type="match status" value="1"/>
</dbReference>
<evidence type="ECO:0000313" key="3">
    <source>
        <dbReference type="Proteomes" id="UP000178428"/>
    </source>
</evidence>
<organism evidence="2 3">
    <name type="scientific">Candidatus Niyogibacteria bacterium RIFCSPLOWO2_02_FULL_45_13</name>
    <dbReference type="NCBI Taxonomy" id="1801725"/>
    <lineage>
        <taxon>Bacteria</taxon>
        <taxon>Candidatus Niyogiibacteriota</taxon>
    </lineage>
</organism>
<evidence type="ECO:0000313" key="2">
    <source>
        <dbReference type="EMBL" id="OGZ30648.1"/>
    </source>
</evidence>
<sequence length="339" mass="38144">MTIKTRRKLFWLSVLIFLIIAPPIALYSSGWRLTYDFKIKMTGGLFVAVPESGASVYLNGKFIKSTNFLQSGVFVQNLTPGPYSVMISKDGHWPWTKNLAVAESEVAEARAFMLPQNINGTVLLKGQFESVYSSDKNPILLLEEKRGDIYTLTFYLPESNEFLAPANSASKKLLSSGAKLKTVSWRDNGADIFFGSKSVGVSIDLAKRSVSAKNSTLKLDETTEYLPHQISSDWRQKAQIRYDEKNIRINWLSLPLPYFLSSAEETVYQSKYSIRHASFFPKRSDVALVAVENGVFAFDLDGRSVKNFQPIYKGKSPVFAVLNNKIYVLDQEVLARMDL</sequence>
<dbReference type="Proteomes" id="UP000178428">
    <property type="component" value="Unassembled WGS sequence"/>
</dbReference>
<accession>A0A1G2EZE3</accession>
<name>A0A1G2EZE3_9BACT</name>
<protein>
    <recommendedName>
        <fullName evidence="1">PEGA domain-containing protein</fullName>
    </recommendedName>
</protein>